<dbReference type="InterPro" id="IPR017923">
    <property type="entry name" value="TFIIS_N"/>
</dbReference>
<feature type="region of interest" description="Disordered" evidence="4">
    <location>
        <begin position="1"/>
        <end position="46"/>
    </location>
</feature>
<dbReference type="Pfam" id="PF08711">
    <property type="entry name" value="Med26"/>
    <property type="match status" value="1"/>
</dbReference>
<feature type="region of interest" description="Disordered" evidence="4">
    <location>
        <begin position="123"/>
        <end position="142"/>
    </location>
</feature>
<evidence type="ECO:0000313" key="6">
    <source>
        <dbReference type="EMBL" id="CAE7500851.1"/>
    </source>
</evidence>
<dbReference type="SUPFAM" id="SSF47676">
    <property type="entry name" value="Conserved domain common to transcription factors TFIIS, elongin A, CRSP70"/>
    <property type="match status" value="1"/>
</dbReference>
<comment type="caution">
    <text evidence="6">The sequence shown here is derived from an EMBL/GenBank/DDBJ whole genome shotgun (WGS) entry which is preliminary data.</text>
</comment>
<dbReference type="SMART" id="SM00509">
    <property type="entry name" value="TFS2N"/>
    <property type="match status" value="1"/>
</dbReference>
<feature type="compositionally biased region" description="Low complexity" evidence="4">
    <location>
        <begin position="123"/>
        <end position="132"/>
    </location>
</feature>
<dbReference type="EMBL" id="CAJNIZ010027502">
    <property type="protein sequence ID" value="CAE7500851.1"/>
    <property type="molecule type" value="Genomic_DNA"/>
</dbReference>
<dbReference type="GO" id="GO:0005634">
    <property type="term" value="C:nucleus"/>
    <property type="evidence" value="ECO:0007669"/>
    <property type="project" value="UniProtKB-SubCell"/>
</dbReference>
<dbReference type="Gene3D" id="1.20.930.10">
    <property type="entry name" value="Conserved domain common to transcription factors TFIIS, elongin A, CRSP70"/>
    <property type="match status" value="1"/>
</dbReference>
<dbReference type="InterPro" id="IPR035441">
    <property type="entry name" value="TFIIS/LEDGF_dom_sf"/>
</dbReference>
<dbReference type="InterPro" id="IPR003617">
    <property type="entry name" value="TFIIS/CRSP70_N_sub"/>
</dbReference>
<sequence length="142" mass="15478">AQRRKIERAQRAADRRAKSGKLKDVVARFQSDEESQGPAAPQMSPRSATLFRLAGELQTAPGADTAALLGILQELERIPATVELLRRTQLGIITQPYKDHGDPEIRAIAKRLRRSWKDLIAAAAGEASAQQAAPPPPPAERE</sequence>
<keyword evidence="7" id="KW-1185">Reference proteome</keyword>
<dbReference type="OrthoDB" id="44867at2759"/>
<keyword evidence="2 3" id="KW-0539">Nucleus</keyword>
<organism evidence="6 7">
    <name type="scientific">Symbiodinium pilosum</name>
    <name type="common">Dinoflagellate</name>
    <dbReference type="NCBI Taxonomy" id="2952"/>
    <lineage>
        <taxon>Eukaryota</taxon>
        <taxon>Sar</taxon>
        <taxon>Alveolata</taxon>
        <taxon>Dinophyceae</taxon>
        <taxon>Suessiales</taxon>
        <taxon>Symbiodiniaceae</taxon>
        <taxon>Symbiodinium</taxon>
    </lineage>
</organism>
<feature type="compositionally biased region" description="Pro residues" evidence="4">
    <location>
        <begin position="133"/>
        <end position="142"/>
    </location>
</feature>
<evidence type="ECO:0000256" key="1">
    <source>
        <dbReference type="ARBA" id="ARBA00004123"/>
    </source>
</evidence>
<evidence type="ECO:0000313" key="7">
    <source>
        <dbReference type="Proteomes" id="UP000649617"/>
    </source>
</evidence>
<dbReference type="CDD" id="cd00183">
    <property type="entry name" value="TFIIS_I"/>
    <property type="match status" value="1"/>
</dbReference>
<evidence type="ECO:0000256" key="4">
    <source>
        <dbReference type="SAM" id="MobiDB-lite"/>
    </source>
</evidence>
<protein>
    <submittedName>
        <fullName evidence="6">Tcea1 protein</fullName>
    </submittedName>
</protein>
<feature type="compositionally biased region" description="Basic and acidic residues" evidence="4">
    <location>
        <begin position="7"/>
        <end position="26"/>
    </location>
</feature>
<feature type="non-terminal residue" evidence="6">
    <location>
        <position position="142"/>
    </location>
</feature>
<evidence type="ECO:0000259" key="5">
    <source>
        <dbReference type="PROSITE" id="PS51319"/>
    </source>
</evidence>
<feature type="domain" description="TFIIS N-terminal" evidence="5">
    <location>
        <begin position="47"/>
        <end position="123"/>
    </location>
</feature>
<name>A0A812T172_SYMPI</name>
<accession>A0A812T172</accession>
<gene>
    <name evidence="6" type="primary">Tcea1</name>
    <name evidence="6" type="ORF">SPIL2461_LOCUS12958</name>
</gene>
<evidence type="ECO:0000256" key="2">
    <source>
        <dbReference type="ARBA" id="ARBA00023242"/>
    </source>
</evidence>
<comment type="subcellular location">
    <subcellularLocation>
        <location evidence="1 3">Nucleus</location>
    </subcellularLocation>
</comment>
<dbReference type="Proteomes" id="UP000649617">
    <property type="component" value="Unassembled WGS sequence"/>
</dbReference>
<evidence type="ECO:0000256" key="3">
    <source>
        <dbReference type="PROSITE-ProRule" id="PRU00649"/>
    </source>
</evidence>
<feature type="non-terminal residue" evidence="6">
    <location>
        <position position="1"/>
    </location>
</feature>
<proteinExistence type="predicted"/>
<reference evidence="6" key="1">
    <citation type="submission" date="2021-02" db="EMBL/GenBank/DDBJ databases">
        <authorList>
            <person name="Dougan E. K."/>
            <person name="Rhodes N."/>
            <person name="Thang M."/>
            <person name="Chan C."/>
        </authorList>
    </citation>
    <scope>NUCLEOTIDE SEQUENCE</scope>
</reference>
<dbReference type="AlphaFoldDB" id="A0A812T172"/>
<dbReference type="PROSITE" id="PS51319">
    <property type="entry name" value="TFIIS_N"/>
    <property type="match status" value="1"/>
</dbReference>